<evidence type="ECO:0000256" key="2">
    <source>
        <dbReference type="ARBA" id="ARBA00022692"/>
    </source>
</evidence>
<comment type="subcellular location">
    <subcellularLocation>
        <location evidence="1">Membrane</location>
        <topology evidence="1">Multi-pass membrane protein</topology>
    </subcellularLocation>
</comment>
<organism evidence="7 8">
    <name type="scientific">Marinomonas rhodophyticola</name>
    <dbReference type="NCBI Taxonomy" id="2992803"/>
    <lineage>
        <taxon>Bacteria</taxon>
        <taxon>Pseudomonadati</taxon>
        <taxon>Pseudomonadota</taxon>
        <taxon>Gammaproteobacteria</taxon>
        <taxon>Oceanospirillales</taxon>
        <taxon>Oceanospirillaceae</taxon>
        <taxon>Marinomonas</taxon>
    </lineage>
</organism>
<accession>A0ABT3KHR0</accession>
<protein>
    <submittedName>
        <fullName evidence="7">SulP family inorganic anion transporter</fullName>
    </submittedName>
</protein>
<feature type="domain" description="SLC26A/SulP transporter" evidence="6">
    <location>
        <begin position="22"/>
        <end position="68"/>
    </location>
</feature>
<keyword evidence="3 5" id="KW-1133">Transmembrane helix</keyword>
<reference evidence="7" key="1">
    <citation type="submission" date="2022-11" db="EMBL/GenBank/DDBJ databases">
        <title>Marinomonas sp. nov., isolated from marine algae.</title>
        <authorList>
            <person name="Choi D.G."/>
            <person name="Kim J.M."/>
            <person name="Lee J.K."/>
            <person name="Baek J.H."/>
            <person name="Jeon C.O."/>
        </authorList>
    </citation>
    <scope>NUCLEOTIDE SEQUENCE</scope>
    <source>
        <strain evidence="7">KJ51-3</strain>
    </source>
</reference>
<keyword evidence="8" id="KW-1185">Reference proteome</keyword>
<evidence type="ECO:0000313" key="8">
    <source>
        <dbReference type="Proteomes" id="UP001431181"/>
    </source>
</evidence>
<feature type="transmembrane region" description="Helical" evidence="5">
    <location>
        <begin position="27"/>
        <end position="49"/>
    </location>
</feature>
<evidence type="ECO:0000256" key="3">
    <source>
        <dbReference type="ARBA" id="ARBA00022989"/>
    </source>
</evidence>
<dbReference type="InterPro" id="IPR001902">
    <property type="entry name" value="SLC26A/SulP_fam"/>
</dbReference>
<evidence type="ECO:0000256" key="1">
    <source>
        <dbReference type="ARBA" id="ARBA00004141"/>
    </source>
</evidence>
<dbReference type="EMBL" id="JAPEUL010000007">
    <property type="protein sequence ID" value="MCW4629612.1"/>
    <property type="molecule type" value="Genomic_DNA"/>
</dbReference>
<dbReference type="PANTHER" id="PTHR11814">
    <property type="entry name" value="SULFATE TRANSPORTER"/>
    <property type="match status" value="1"/>
</dbReference>
<keyword evidence="2 5" id="KW-0812">Transmembrane</keyword>
<dbReference type="InterPro" id="IPR011547">
    <property type="entry name" value="SLC26A/SulP_dom"/>
</dbReference>
<feature type="transmembrane region" description="Helical" evidence="5">
    <location>
        <begin position="55"/>
        <end position="80"/>
    </location>
</feature>
<keyword evidence="4 5" id="KW-0472">Membrane</keyword>
<proteinExistence type="predicted"/>
<evidence type="ECO:0000256" key="5">
    <source>
        <dbReference type="SAM" id="Phobius"/>
    </source>
</evidence>
<evidence type="ECO:0000313" key="7">
    <source>
        <dbReference type="EMBL" id="MCW4629612.1"/>
    </source>
</evidence>
<comment type="caution">
    <text evidence="7">The sequence shown here is derived from an EMBL/GenBank/DDBJ whole genome shotgun (WGS) entry which is preliminary data.</text>
</comment>
<evidence type="ECO:0000259" key="6">
    <source>
        <dbReference type="Pfam" id="PF00916"/>
    </source>
</evidence>
<sequence length="83" mass="9010">MKKLERYFPALSWLKGYSRADLQTDTVASFIATILLIPQSMGYALLAGLPAVTGLYAGIIPSILYAFLVQAAHWLSALLLSPP</sequence>
<name>A0ABT3KHR0_9GAMM</name>
<dbReference type="Pfam" id="PF00916">
    <property type="entry name" value="Sulfate_transp"/>
    <property type="match status" value="1"/>
</dbReference>
<gene>
    <name evidence="7" type="ORF">ONZ52_11850</name>
</gene>
<dbReference type="Proteomes" id="UP001431181">
    <property type="component" value="Unassembled WGS sequence"/>
</dbReference>
<evidence type="ECO:0000256" key="4">
    <source>
        <dbReference type="ARBA" id="ARBA00023136"/>
    </source>
</evidence>